<name>A0ABM9UNW7_SARVE</name>
<evidence type="ECO:0000256" key="2">
    <source>
        <dbReference type="ARBA" id="ARBA00022898"/>
    </source>
</evidence>
<dbReference type="SMART" id="SM01005">
    <property type="entry name" value="Ala_racemase_C"/>
    <property type="match status" value="1"/>
</dbReference>
<organism evidence="5 6">
    <name type="scientific">Sarcina ventriculi</name>
    <name type="common">Clostridium ventriculi</name>
    <dbReference type="NCBI Taxonomy" id="1267"/>
    <lineage>
        <taxon>Bacteria</taxon>
        <taxon>Bacillati</taxon>
        <taxon>Bacillota</taxon>
        <taxon>Clostridia</taxon>
        <taxon>Eubacteriales</taxon>
        <taxon>Clostridiaceae</taxon>
        <taxon>Sarcina</taxon>
    </lineage>
</organism>
<dbReference type="EC" id="5.1.1.1" evidence="5"/>
<accession>A0ABM9UNW7</accession>
<dbReference type="Gene3D" id="3.20.20.10">
    <property type="entry name" value="Alanine racemase"/>
    <property type="match status" value="1"/>
</dbReference>
<feature type="domain" description="Alanine racemase C-terminal" evidence="4">
    <location>
        <begin position="226"/>
        <end position="347"/>
    </location>
</feature>
<evidence type="ECO:0000256" key="3">
    <source>
        <dbReference type="ARBA" id="ARBA00023235"/>
    </source>
</evidence>
<dbReference type="Pfam" id="PF00842">
    <property type="entry name" value="Ala_racemase_C"/>
    <property type="match status" value="1"/>
</dbReference>
<sequence length="348" mass="39138">MSNFWCEIDLNAIEHNINIIKKLIGDKKLIGVIKGDAYGLGINTISKYLEDKVDILAVGNIEESRQIDVKTDILLLSPLCTIEDFKDDRENLIFSIDNEEIIKELPQNTKKRVHIYVDTGMNRMGIKINRLDSVIQELKSNHPNIEIEGLYTHLHKCKDVRYTVSQVGRFKKVAEKYKGEIPFIHCLASSGILDNDIRKAADFTTAARGGNIIYGYAGYNRGIKKTFTYYAVPVNVCKVAKGEQVGYGGLFTAKSDMTVGVLACGNVHGMGITRETKNNPIYDMFKILYRSIKKRYVIFNGGRPVEILGKPNMNVTLINMTGLDKYAKLKIDLSPVISESSVEKVYIE</sequence>
<dbReference type="Proteomes" id="UP000095488">
    <property type="component" value="Unassembled WGS sequence"/>
</dbReference>
<dbReference type="InterPro" id="IPR001608">
    <property type="entry name" value="Ala_racemase_N"/>
</dbReference>
<dbReference type="PROSITE" id="PS00395">
    <property type="entry name" value="ALANINE_RACEMASE"/>
    <property type="match status" value="1"/>
</dbReference>
<dbReference type="Pfam" id="PF01168">
    <property type="entry name" value="Ala_racemase_N"/>
    <property type="match status" value="1"/>
</dbReference>
<dbReference type="PANTHER" id="PTHR30511">
    <property type="entry name" value="ALANINE RACEMASE"/>
    <property type="match status" value="1"/>
</dbReference>
<keyword evidence="6" id="KW-1185">Reference proteome</keyword>
<dbReference type="InterPro" id="IPR000821">
    <property type="entry name" value="Ala_racemase"/>
</dbReference>
<protein>
    <submittedName>
        <fullName evidence="5">Alanine racemase</fullName>
        <ecNumber evidence="5">5.1.1.1</ecNumber>
    </submittedName>
</protein>
<dbReference type="SUPFAM" id="SSF50621">
    <property type="entry name" value="Alanine racemase C-terminal domain-like"/>
    <property type="match status" value="1"/>
</dbReference>
<dbReference type="PANTHER" id="PTHR30511:SF0">
    <property type="entry name" value="ALANINE RACEMASE, CATABOLIC-RELATED"/>
    <property type="match status" value="1"/>
</dbReference>
<comment type="cofactor">
    <cofactor evidence="1">
        <name>pyridoxal 5'-phosphate</name>
        <dbReference type="ChEBI" id="CHEBI:597326"/>
    </cofactor>
</comment>
<dbReference type="InterPro" id="IPR009006">
    <property type="entry name" value="Ala_racemase/Decarboxylase_C"/>
</dbReference>
<dbReference type="Gene3D" id="2.40.37.10">
    <property type="entry name" value="Lyase, Ornithine Decarboxylase, Chain A, domain 1"/>
    <property type="match status" value="1"/>
</dbReference>
<dbReference type="InterPro" id="IPR011079">
    <property type="entry name" value="Ala_racemase_C"/>
</dbReference>
<evidence type="ECO:0000256" key="1">
    <source>
        <dbReference type="ARBA" id="ARBA00001933"/>
    </source>
</evidence>
<dbReference type="InterPro" id="IPR020622">
    <property type="entry name" value="Ala_racemase_pyridoxalP-BS"/>
</dbReference>
<keyword evidence="2" id="KW-0663">Pyridoxal phosphate</keyword>
<evidence type="ECO:0000313" key="6">
    <source>
        <dbReference type="Proteomes" id="UP000095488"/>
    </source>
</evidence>
<gene>
    <name evidence="5" type="primary">alr_2</name>
    <name evidence="5" type="ORF">ERS852473_00511</name>
</gene>
<dbReference type="PRINTS" id="PR00992">
    <property type="entry name" value="ALARACEMASE"/>
</dbReference>
<proteinExistence type="predicted"/>
<dbReference type="SUPFAM" id="SSF51419">
    <property type="entry name" value="PLP-binding barrel"/>
    <property type="match status" value="1"/>
</dbReference>
<keyword evidence="3 5" id="KW-0413">Isomerase</keyword>
<evidence type="ECO:0000313" key="5">
    <source>
        <dbReference type="EMBL" id="CUN57160.1"/>
    </source>
</evidence>
<evidence type="ECO:0000259" key="4">
    <source>
        <dbReference type="SMART" id="SM01005"/>
    </source>
</evidence>
<dbReference type="RefSeq" id="WP_055257405.1">
    <property type="nucleotide sequence ID" value="NZ_CABIXL010000002.1"/>
</dbReference>
<dbReference type="EMBL" id="CYZR01000002">
    <property type="protein sequence ID" value="CUN57160.1"/>
    <property type="molecule type" value="Genomic_DNA"/>
</dbReference>
<reference evidence="5 6" key="1">
    <citation type="submission" date="2015-09" db="EMBL/GenBank/DDBJ databases">
        <authorList>
            <consortium name="Pathogen Informatics"/>
        </authorList>
    </citation>
    <scope>NUCLEOTIDE SEQUENCE [LARGE SCALE GENOMIC DNA]</scope>
    <source>
        <strain evidence="5 6">2789STDY5834858</strain>
    </source>
</reference>
<dbReference type="InterPro" id="IPR029066">
    <property type="entry name" value="PLP-binding_barrel"/>
</dbReference>
<dbReference type="GO" id="GO:0008784">
    <property type="term" value="F:alanine racemase activity"/>
    <property type="evidence" value="ECO:0007669"/>
    <property type="project" value="UniProtKB-EC"/>
</dbReference>
<comment type="caution">
    <text evidence="5">The sequence shown here is derived from an EMBL/GenBank/DDBJ whole genome shotgun (WGS) entry which is preliminary data.</text>
</comment>